<dbReference type="EMBL" id="JAVDQG010000012">
    <property type="protein sequence ID" value="MDR6227623.1"/>
    <property type="molecule type" value="Genomic_DNA"/>
</dbReference>
<feature type="transmembrane region" description="Helical" evidence="1">
    <location>
        <begin position="12"/>
        <end position="30"/>
    </location>
</feature>
<accession>A0ABU1IS70</accession>
<name>A0ABU1IS70_9BACL</name>
<evidence type="ECO:0000256" key="1">
    <source>
        <dbReference type="SAM" id="Phobius"/>
    </source>
</evidence>
<reference evidence="2 3" key="1">
    <citation type="submission" date="2023-07" db="EMBL/GenBank/DDBJ databases">
        <title>Genomic Encyclopedia of Type Strains, Phase IV (KMG-IV): sequencing the most valuable type-strain genomes for metagenomic binning, comparative biology and taxonomic classification.</title>
        <authorList>
            <person name="Goeker M."/>
        </authorList>
    </citation>
    <scope>NUCLEOTIDE SEQUENCE [LARGE SCALE GENOMIC DNA]</scope>
    <source>
        <strain evidence="2 3">DSM 45903</strain>
    </source>
</reference>
<comment type="caution">
    <text evidence="2">The sequence shown here is derived from an EMBL/GenBank/DDBJ whole genome shotgun (WGS) entry which is preliminary data.</text>
</comment>
<keyword evidence="1" id="KW-0812">Transmembrane</keyword>
<sequence length="196" mass="23123">MDLFGVVKELVFVIITVGIVIAIVIFLKALERWQYSWMKLDRLEPEKSLCITVRSGKERQTVQANSIEPWEAEWVTKGKKEMIIDDVELQDDRDIYLKESPTWEEVQSALYRLNRDEVDDIILHIRKKGNLFVGEDLIRGERRYLVIYQSEDDGQAREMLCVRLDMVIKAFKHFYEKGVLTDELSWNRIKPLTLDT</sequence>
<organism evidence="2 3">
    <name type="scientific">Desmospora profundinema</name>
    <dbReference type="NCBI Taxonomy" id="1571184"/>
    <lineage>
        <taxon>Bacteria</taxon>
        <taxon>Bacillati</taxon>
        <taxon>Bacillota</taxon>
        <taxon>Bacilli</taxon>
        <taxon>Bacillales</taxon>
        <taxon>Thermoactinomycetaceae</taxon>
        <taxon>Desmospora</taxon>
    </lineage>
</organism>
<keyword evidence="1" id="KW-0472">Membrane</keyword>
<dbReference type="Proteomes" id="UP001185012">
    <property type="component" value="Unassembled WGS sequence"/>
</dbReference>
<dbReference type="RefSeq" id="WP_309868777.1">
    <property type="nucleotide sequence ID" value="NZ_JAVDQG010000012.1"/>
</dbReference>
<proteinExistence type="predicted"/>
<evidence type="ECO:0000313" key="2">
    <source>
        <dbReference type="EMBL" id="MDR6227623.1"/>
    </source>
</evidence>
<keyword evidence="3" id="KW-1185">Reference proteome</keyword>
<protein>
    <submittedName>
        <fullName evidence="2">Uncharacterized protein</fullName>
    </submittedName>
</protein>
<gene>
    <name evidence="2" type="ORF">JOE21_003667</name>
</gene>
<keyword evidence="1" id="KW-1133">Transmembrane helix</keyword>
<evidence type="ECO:0000313" key="3">
    <source>
        <dbReference type="Proteomes" id="UP001185012"/>
    </source>
</evidence>